<gene>
    <name evidence="1" type="ORF">MAAFP003_1235</name>
</gene>
<evidence type="ECO:0000313" key="1">
    <source>
        <dbReference type="EMBL" id="SOX52569.1"/>
    </source>
</evidence>
<evidence type="ECO:0000313" key="2">
    <source>
        <dbReference type="Proteomes" id="UP000236318"/>
    </source>
</evidence>
<reference evidence="1" key="1">
    <citation type="submission" date="2018-01" db="EMBL/GenBank/DDBJ databases">
        <authorList>
            <consortium name="Urmite Genomes"/>
        </authorList>
    </citation>
    <scope>NUCLEOTIDE SEQUENCE [LARGE SCALE GENOMIC DNA]</scope>
    <source>
        <strain evidence="1">AFP003</strain>
    </source>
</reference>
<sequence>VVDGTLYSEAEWQTITVMPEASSGDAPKPKRKGLYTIETYRDDL</sequence>
<protein>
    <submittedName>
        <fullName evidence="1">Uncharacterized protein</fullName>
    </submittedName>
</protein>
<organism evidence="1 2">
    <name type="scientific">Mycobacterium ahvazicum</name>
    <dbReference type="NCBI Taxonomy" id="1964395"/>
    <lineage>
        <taxon>Bacteria</taxon>
        <taxon>Bacillati</taxon>
        <taxon>Actinomycetota</taxon>
        <taxon>Actinomycetes</taxon>
        <taxon>Mycobacteriales</taxon>
        <taxon>Mycobacteriaceae</taxon>
        <taxon>Mycobacterium</taxon>
        <taxon>Mycobacterium simiae complex</taxon>
    </lineage>
</organism>
<dbReference type="EMBL" id="FXEG02000002">
    <property type="protein sequence ID" value="SOX52569.1"/>
    <property type="molecule type" value="Genomic_DNA"/>
</dbReference>
<accession>A0A2K4Y701</accession>
<comment type="caution">
    <text evidence="1">The sequence shown here is derived from an EMBL/GenBank/DDBJ whole genome shotgun (WGS) entry which is preliminary data.</text>
</comment>
<proteinExistence type="predicted"/>
<dbReference type="Proteomes" id="UP000236318">
    <property type="component" value="Unassembled WGS sequence"/>
</dbReference>
<keyword evidence="2" id="KW-1185">Reference proteome</keyword>
<dbReference type="AlphaFoldDB" id="A0A2K4Y701"/>
<feature type="non-terminal residue" evidence="1">
    <location>
        <position position="1"/>
    </location>
</feature>
<name>A0A2K4Y701_9MYCO</name>